<dbReference type="RefSeq" id="WP_148971885.1">
    <property type="nucleotide sequence ID" value="NZ_CP043316.1"/>
</dbReference>
<evidence type="ECO:0000313" key="3">
    <source>
        <dbReference type="Proteomes" id="UP000325004"/>
    </source>
</evidence>
<dbReference type="PANTHER" id="PTHR36113">
    <property type="entry name" value="LYASE, PUTATIVE-RELATED-RELATED"/>
    <property type="match status" value="1"/>
</dbReference>
<dbReference type="InterPro" id="IPR026275">
    <property type="entry name" value="Glyoxalase/dOase/EhpR"/>
</dbReference>
<sequence length="121" mass="13456">MTISPKPNLQLVYVSDIKDSAAFYTKLFNAKPVTEMDNYVAFSAGGEAIFAICSMKKPDADTPRYSEIGIMLPSEDDVNRFFETCKNEVGAKVVQEPITEPYGRTFVIADPDGHIIRICLK</sequence>
<name>A0A5C0UIR1_9PROT</name>
<dbReference type="SUPFAM" id="SSF54593">
    <property type="entry name" value="Glyoxalase/Bleomycin resistance protein/Dihydroxybiphenyl dioxygenase"/>
    <property type="match status" value="1"/>
</dbReference>
<protein>
    <submittedName>
        <fullName evidence="2">Glyoxalase</fullName>
    </submittedName>
</protein>
<dbReference type="PROSITE" id="PS51819">
    <property type="entry name" value="VOC"/>
    <property type="match status" value="1"/>
</dbReference>
<dbReference type="Gene3D" id="3.30.720.110">
    <property type="match status" value="1"/>
</dbReference>
<dbReference type="Gene3D" id="3.30.720.120">
    <property type="match status" value="1"/>
</dbReference>
<proteinExistence type="predicted"/>
<evidence type="ECO:0000259" key="1">
    <source>
        <dbReference type="PROSITE" id="PS51819"/>
    </source>
</evidence>
<dbReference type="EMBL" id="CP043316">
    <property type="protein sequence ID" value="QEK38764.1"/>
    <property type="molecule type" value="Genomic_DNA"/>
</dbReference>
<dbReference type="PIRSF" id="PIRSF039020">
    <property type="entry name" value="EhpR"/>
    <property type="match status" value="1"/>
</dbReference>
<evidence type="ECO:0000313" key="2">
    <source>
        <dbReference type="EMBL" id="QEK38764.1"/>
    </source>
</evidence>
<feature type="domain" description="VOC" evidence="1">
    <location>
        <begin position="6"/>
        <end position="121"/>
    </location>
</feature>
<dbReference type="AlphaFoldDB" id="A0A5C0UIR1"/>
<dbReference type="InterPro" id="IPR004360">
    <property type="entry name" value="Glyas_Fos-R_dOase_dom"/>
</dbReference>
<dbReference type="Pfam" id="PF00903">
    <property type="entry name" value="Glyoxalase"/>
    <property type="match status" value="1"/>
</dbReference>
<dbReference type="InterPro" id="IPR051332">
    <property type="entry name" value="Fosfomycin_Res_Enzymes"/>
</dbReference>
<organism evidence="2 3">
    <name type="scientific">Candidatus Cytomitobacter primus</name>
    <dbReference type="NCBI Taxonomy" id="2066024"/>
    <lineage>
        <taxon>Bacteria</taxon>
        <taxon>Pseudomonadati</taxon>
        <taxon>Pseudomonadota</taxon>
        <taxon>Alphaproteobacteria</taxon>
        <taxon>Holosporales</taxon>
        <taxon>Holosporaceae</taxon>
        <taxon>Candidatus Cytomitobacter</taxon>
    </lineage>
</organism>
<accession>A0A5C0UIR1</accession>
<dbReference type="KEGG" id="cpri:FZC34_02515"/>
<keyword evidence="3" id="KW-1185">Reference proteome</keyword>
<dbReference type="Proteomes" id="UP000325004">
    <property type="component" value="Chromosome"/>
</dbReference>
<reference evidence="2 3" key="1">
    <citation type="submission" date="2019-08" db="EMBL/GenBank/DDBJ databases">
        <title>Highly reduced genomes of protist endosymbionts show evolutionary convergence.</title>
        <authorList>
            <person name="George E."/>
            <person name="Husnik F."/>
            <person name="Tashyreva D."/>
            <person name="Prokopchuk G."/>
            <person name="Horak A."/>
            <person name="Kwong W.K."/>
            <person name="Lukes J."/>
            <person name="Keeling P.J."/>
        </authorList>
    </citation>
    <scope>NUCLEOTIDE SEQUENCE [LARGE SCALE GENOMIC DNA]</scope>
    <source>
        <strain evidence="2">1604LC</strain>
    </source>
</reference>
<dbReference type="InterPro" id="IPR037523">
    <property type="entry name" value="VOC_core"/>
</dbReference>
<dbReference type="OrthoDB" id="9806945at2"/>
<gene>
    <name evidence="2" type="ORF">FZC34_02515</name>
</gene>
<dbReference type="InterPro" id="IPR029068">
    <property type="entry name" value="Glyas_Bleomycin-R_OHBP_Dase"/>
</dbReference>
<dbReference type="PANTHER" id="PTHR36113:SF3">
    <property type="entry name" value="SLL5075 PROTEIN"/>
    <property type="match status" value="1"/>
</dbReference>